<dbReference type="AlphaFoldDB" id="A0A1Q5P269"/>
<dbReference type="EMBL" id="MRWQ01000008">
    <property type="protein sequence ID" value="OKL36339.1"/>
    <property type="molecule type" value="Genomic_DNA"/>
</dbReference>
<gene>
    <name evidence="1" type="ORF">BLL40_10605</name>
</gene>
<organism evidence="1 2">
    <name type="scientific">Domibacillus mangrovi</name>
    <dbReference type="NCBI Taxonomy" id="1714354"/>
    <lineage>
        <taxon>Bacteria</taxon>
        <taxon>Bacillati</taxon>
        <taxon>Bacillota</taxon>
        <taxon>Bacilli</taxon>
        <taxon>Bacillales</taxon>
        <taxon>Bacillaceae</taxon>
        <taxon>Domibacillus</taxon>
    </lineage>
</organism>
<dbReference type="OrthoDB" id="2887155at2"/>
<comment type="caution">
    <text evidence="1">The sequence shown here is derived from an EMBL/GenBank/DDBJ whole genome shotgun (WGS) entry which is preliminary data.</text>
</comment>
<dbReference type="STRING" id="1714354.BLL40_10605"/>
<reference evidence="1 2" key="1">
    <citation type="submission" date="2016-12" db="EMBL/GenBank/DDBJ databases">
        <title>Domibacillus sp. SAOS 44 whole genome sequencing.</title>
        <authorList>
            <person name="Verma A."/>
            <person name="Krishnamurthi S."/>
        </authorList>
    </citation>
    <scope>NUCLEOTIDE SEQUENCE [LARGE SCALE GENOMIC DNA]</scope>
    <source>
        <strain evidence="1 2">SAOS 44</strain>
    </source>
</reference>
<evidence type="ECO:0000313" key="1">
    <source>
        <dbReference type="EMBL" id="OKL36339.1"/>
    </source>
</evidence>
<evidence type="ECO:0000313" key="2">
    <source>
        <dbReference type="Proteomes" id="UP000186524"/>
    </source>
</evidence>
<protein>
    <submittedName>
        <fullName evidence="1">Uncharacterized protein</fullName>
    </submittedName>
</protein>
<dbReference type="Proteomes" id="UP000186524">
    <property type="component" value="Unassembled WGS sequence"/>
</dbReference>
<proteinExistence type="predicted"/>
<sequence>MDKDQQEHKKFLERQLQWSREQARILEEIDMHLHEMKEIAEYAVNHELTLGEVETLNGQLNELKDVIHSLEQQLQPVIH</sequence>
<accession>A0A1Q5P269</accession>
<keyword evidence="2" id="KW-1185">Reference proteome</keyword>
<dbReference type="RefSeq" id="WP_073711874.1">
    <property type="nucleotide sequence ID" value="NZ_MRWQ01000008.1"/>
</dbReference>
<name>A0A1Q5P269_9BACI</name>